<dbReference type="Gene3D" id="3.30.9.10">
    <property type="entry name" value="D-Amino Acid Oxidase, subunit A, domain 2"/>
    <property type="match status" value="1"/>
</dbReference>
<keyword evidence="5 10" id="KW-0949">S-adenosyl-L-methionine</keyword>
<accession>A0ABT4LNK9</accession>
<comment type="cofactor">
    <cofactor evidence="10">
        <name>FAD</name>
        <dbReference type="ChEBI" id="CHEBI:57692"/>
    </cofactor>
</comment>
<dbReference type="InterPro" id="IPR006076">
    <property type="entry name" value="FAD-dep_OxRdtase"/>
</dbReference>
<comment type="catalytic activity">
    <reaction evidence="10">
        <text>5-aminomethyl-2-thiouridine(34) in tRNA + S-adenosyl-L-methionine = 5-methylaminomethyl-2-thiouridine(34) in tRNA + S-adenosyl-L-homocysteine + H(+)</text>
        <dbReference type="Rhea" id="RHEA:19569"/>
        <dbReference type="Rhea" id="RHEA-COMP:10195"/>
        <dbReference type="Rhea" id="RHEA-COMP:10197"/>
        <dbReference type="ChEBI" id="CHEBI:15378"/>
        <dbReference type="ChEBI" id="CHEBI:57856"/>
        <dbReference type="ChEBI" id="CHEBI:59789"/>
        <dbReference type="ChEBI" id="CHEBI:74454"/>
        <dbReference type="ChEBI" id="CHEBI:74455"/>
        <dbReference type="EC" id="2.1.1.61"/>
    </reaction>
</comment>
<dbReference type="RefSeq" id="WP_269424076.1">
    <property type="nucleotide sequence ID" value="NZ_JAPWGY010000005.1"/>
</dbReference>
<dbReference type="Gene3D" id="3.40.50.150">
    <property type="entry name" value="Vaccinia Virus protein VP39"/>
    <property type="match status" value="1"/>
</dbReference>
<dbReference type="PANTHER" id="PTHR13847">
    <property type="entry name" value="SARCOSINE DEHYDROGENASE-RELATED"/>
    <property type="match status" value="1"/>
</dbReference>
<dbReference type="InterPro" id="IPR029063">
    <property type="entry name" value="SAM-dependent_MTases_sf"/>
</dbReference>
<reference evidence="13" key="1">
    <citation type="submission" date="2022-12" db="EMBL/GenBank/DDBJ databases">
        <title>Bacterial isolates from different developmental stages of Nematostella vectensis.</title>
        <authorList>
            <person name="Fraune S."/>
        </authorList>
    </citation>
    <scope>NUCLEOTIDE SEQUENCE</scope>
    <source>
        <strain evidence="13">G21630-S1</strain>
    </source>
</reference>
<sequence length="667" mass="73960">MTDLISAELEWRDKHIPVSKKFNDIYFSLGNGLEESRFVFLGGIGGTDAWKDKSSFVIAETGFGTGLNFLATWQAWRKTSTPHQRLQFISIEGYPLQRAQLAQAHSSWQELDIFSKALLDVYPEVAPGFHHLQFDDGRVSLLLLFGEAKEILPQFHGKVDAWYLDGFSPKKNPELWNEELYKLVASTARPGTRLATFTAAGHVRRGLAETGFAMEKVKGFAHKRERLIGIFPESATTAETKSPTPWFSLPKHDSLSKTVAVIGGGIAGNTLAYHMAQAGIEVTLFDRQAELAQGASGNPAAIFEPKLMRPGTLLGQYLSSAYLYASRFYRALEQESGERLWHHQCGALNLVPDEKELLRRQSFEPQNELPEKYFSLVTAAEASKLAGIEITKPALWYPEAGCLDTVTLARALTANVTVRLGTEVIGLKQGGSGPEGKWFLQLAGHSRDLEFDVVVLANAFEVRKFSCAQELQIYMNRGQVTVTPAAKFSPDIRCIVSGSGYITPLIEGKHVLGASFERLETFAEAEDRRIVPERHEQNLALISEMIPGFAAEVAVGELQGRTSVRATTMDRFPFVGPLPVYEDYLKFYAGLKNGAAGRDWPEPVYYPNLYVSAGYGSRGFVTAPMMADYLTGLICRGTSPIPETFMTAVHPGRFTIRELKRDQIKDQ</sequence>
<evidence type="ECO:0000259" key="12">
    <source>
        <dbReference type="Pfam" id="PF05430"/>
    </source>
</evidence>
<comment type="subcellular location">
    <subcellularLocation>
        <location evidence="10">Cytoplasm</location>
    </subcellularLocation>
</comment>
<gene>
    <name evidence="10 13" type="primary">mnmC</name>
    <name evidence="13" type="ORF">O4H49_14060</name>
</gene>
<dbReference type="InterPro" id="IPR036188">
    <property type="entry name" value="FAD/NAD-bd_sf"/>
</dbReference>
<feature type="region of interest" description="tRNA (mnm(5)s(2)U34)-methyltransferase" evidence="10">
    <location>
        <begin position="1"/>
        <end position="232"/>
    </location>
</feature>
<feature type="domain" description="MnmC-like methyltransferase" evidence="12">
    <location>
        <begin position="110"/>
        <end position="229"/>
    </location>
</feature>
<dbReference type="EC" id="1.5.-.-" evidence="10"/>
<protein>
    <recommendedName>
        <fullName evidence="10">tRNA 5-methylaminomethyl-2-thiouridine biosynthesis bifunctional protein MnmC</fullName>
        <shortName evidence="10">tRNA mnm(5)s(2)U biosynthesis bifunctional protein</shortName>
    </recommendedName>
    <domain>
        <recommendedName>
            <fullName evidence="10">tRNA (mnm(5)s(2)U34)-methyltransferase</fullName>
            <ecNumber evidence="10">2.1.1.61</ecNumber>
        </recommendedName>
    </domain>
    <domain>
        <recommendedName>
            <fullName evidence="10">FAD-dependent cmnm(5)s(2)U34 oxidoreductase</fullName>
            <ecNumber evidence="10">1.5.-.-</ecNumber>
        </recommendedName>
    </domain>
</protein>
<dbReference type="NCBIfam" id="TIGR03197">
    <property type="entry name" value="MnmC_Cterm"/>
    <property type="match status" value="1"/>
</dbReference>
<keyword evidence="7 10" id="KW-0274">FAD</keyword>
<keyword evidence="8 10" id="KW-0560">Oxidoreductase</keyword>
<proteinExistence type="inferred from homology"/>
<dbReference type="Pfam" id="PF01266">
    <property type="entry name" value="DAO"/>
    <property type="match status" value="1"/>
</dbReference>
<evidence type="ECO:0000259" key="11">
    <source>
        <dbReference type="Pfam" id="PF01266"/>
    </source>
</evidence>
<dbReference type="PANTHER" id="PTHR13847:SF283">
    <property type="entry name" value="TRNA 5-METHYLAMINOMETHYL-2-THIOURIDINE BIOSYNTHESIS BIFUNCTIONAL PROTEIN MNMC"/>
    <property type="match status" value="1"/>
</dbReference>
<dbReference type="Proteomes" id="UP001069802">
    <property type="component" value="Unassembled WGS sequence"/>
</dbReference>
<keyword evidence="9 10" id="KW-0511">Multifunctional enzyme</keyword>
<dbReference type="NCBIfam" id="NF033855">
    <property type="entry name" value="tRNA_MNMC2"/>
    <property type="match status" value="1"/>
</dbReference>
<dbReference type="InterPro" id="IPR023032">
    <property type="entry name" value="tRNA_MAMT_biosynth_bifunc_MnmC"/>
</dbReference>
<keyword evidence="1 10" id="KW-0963">Cytoplasm</keyword>
<evidence type="ECO:0000256" key="6">
    <source>
        <dbReference type="ARBA" id="ARBA00022694"/>
    </source>
</evidence>
<dbReference type="InterPro" id="IPR017610">
    <property type="entry name" value="tRNA_S-uridine_synth_MnmC_C"/>
</dbReference>
<comment type="caution">
    <text evidence="13">The sequence shown here is derived from an EMBL/GenBank/DDBJ whole genome shotgun (WGS) entry which is preliminary data.</text>
</comment>
<feature type="domain" description="FAD dependent oxidoreductase" evidence="11">
    <location>
        <begin position="259"/>
        <end position="631"/>
    </location>
</feature>
<dbReference type="HAMAP" id="MF_01102">
    <property type="entry name" value="MnmC"/>
    <property type="match status" value="1"/>
</dbReference>
<keyword evidence="3 10" id="KW-0285">Flavoprotein</keyword>
<dbReference type="EMBL" id="JAPWGY010000005">
    <property type="protein sequence ID" value="MCZ4281911.1"/>
    <property type="molecule type" value="Genomic_DNA"/>
</dbReference>
<comment type="function">
    <text evidence="10">Catalyzes the last two steps in the biosynthesis of 5-methylaminomethyl-2-thiouridine (mnm(5)s(2)U) at the wobble position (U34) in tRNA. Catalyzes the FAD-dependent demodification of cmnm(5)s(2)U34 to nm(5)s(2)U34, followed by the transfer of a methyl group from S-adenosyl-L-methionine to nm(5)s(2)U34, to form mnm(5)s(2)U34.</text>
</comment>
<evidence type="ECO:0000256" key="7">
    <source>
        <dbReference type="ARBA" id="ARBA00022827"/>
    </source>
</evidence>
<evidence type="ECO:0000256" key="4">
    <source>
        <dbReference type="ARBA" id="ARBA00022679"/>
    </source>
</evidence>
<dbReference type="EC" id="2.1.1.61" evidence="10"/>
<dbReference type="InterPro" id="IPR047785">
    <property type="entry name" value="tRNA_MNMC2"/>
</dbReference>
<evidence type="ECO:0000256" key="3">
    <source>
        <dbReference type="ARBA" id="ARBA00022630"/>
    </source>
</evidence>
<comment type="similarity">
    <text evidence="10">In the C-terminal section; belongs to the DAO family.</text>
</comment>
<evidence type="ECO:0000256" key="5">
    <source>
        <dbReference type="ARBA" id="ARBA00022691"/>
    </source>
</evidence>
<dbReference type="SUPFAM" id="SSF54373">
    <property type="entry name" value="FAD-linked reductases, C-terminal domain"/>
    <property type="match status" value="1"/>
</dbReference>
<dbReference type="Pfam" id="PF05430">
    <property type="entry name" value="Methyltransf_30"/>
    <property type="match status" value="1"/>
</dbReference>
<evidence type="ECO:0000256" key="1">
    <source>
        <dbReference type="ARBA" id="ARBA00022490"/>
    </source>
</evidence>
<dbReference type="SUPFAM" id="SSF51905">
    <property type="entry name" value="FAD/NAD(P)-binding domain"/>
    <property type="match status" value="1"/>
</dbReference>
<keyword evidence="6 10" id="KW-0819">tRNA processing</keyword>
<name>A0ABT4LNK9_9PROT</name>
<keyword evidence="14" id="KW-1185">Reference proteome</keyword>
<evidence type="ECO:0000256" key="8">
    <source>
        <dbReference type="ARBA" id="ARBA00023002"/>
    </source>
</evidence>
<organism evidence="13 14">
    <name type="scientific">Kiloniella laminariae</name>
    <dbReference type="NCBI Taxonomy" id="454162"/>
    <lineage>
        <taxon>Bacteria</taxon>
        <taxon>Pseudomonadati</taxon>
        <taxon>Pseudomonadota</taxon>
        <taxon>Alphaproteobacteria</taxon>
        <taxon>Rhodospirillales</taxon>
        <taxon>Kiloniellaceae</taxon>
        <taxon>Kiloniella</taxon>
    </lineage>
</organism>
<evidence type="ECO:0000313" key="14">
    <source>
        <dbReference type="Proteomes" id="UP001069802"/>
    </source>
</evidence>
<dbReference type="Gene3D" id="3.50.50.60">
    <property type="entry name" value="FAD/NAD(P)-binding domain"/>
    <property type="match status" value="1"/>
</dbReference>
<evidence type="ECO:0000256" key="2">
    <source>
        <dbReference type="ARBA" id="ARBA00022603"/>
    </source>
</evidence>
<comment type="similarity">
    <text evidence="10">In the N-terminal section; belongs to the methyltransferase superfamily. tRNA (mnm(5)s(2)U34)-methyltransferase family.</text>
</comment>
<evidence type="ECO:0000313" key="13">
    <source>
        <dbReference type="EMBL" id="MCZ4281911.1"/>
    </source>
</evidence>
<dbReference type="InterPro" id="IPR008471">
    <property type="entry name" value="MnmC-like_methylTransf"/>
</dbReference>
<evidence type="ECO:0000256" key="9">
    <source>
        <dbReference type="ARBA" id="ARBA00023268"/>
    </source>
</evidence>
<keyword evidence="2 10" id="KW-0489">Methyltransferase</keyword>
<keyword evidence="4 10" id="KW-0808">Transferase</keyword>
<dbReference type="NCBIfam" id="NF002481">
    <property type="entry name" value="PRK01747.1-2"/>
    <property type="match status" value="1"/>
</dbReference>
<feature type="region of interest" description="FAD-dependent cmnm(5)s(2)U34 oxidoreductase" evidence="10">
    <location>
        <begin position="262"/>
        <end position="667"/>
    </location>
</feature>
<evidence type="ECO:0000256" key="10">
    <source>
        <dbReference type="HAMAP-Rule" id="MF_01102"/>
    </source>
</evidence>